<dbReference type="OrthoDB" id="8250697at2759"/>
<keyword evidence="6" id="KW-0560">Oxidoreductase</keyword>
<dbReference type="PANTHER" id="PTHR42973">
    <property type="entry name" value="BINDING OXIDOREDUCTASE, PUTATIVE (AFU_ORTHOLOGUE AFUA_1G17690)-RELATED"/>
    <property type="match status" value="1"/>
</dbReference>
<dbReference type="InterPro" id="IPR036318">
    <property type="entry name" value="FAD-bd_PCMH-like_sf"/>
</dbReference>
<dbReference type="InterPro" id="IPR016166">
    <property type="entry name" value="FAD-bd_PCMH"/>
</dbReference>
<evidence type="ECO:0000259" key="8">
    <source>
        <dbReference type="PROSITE" id="PS51387"/>
    </source>
</evidence>
<keyword evidence="5" id="KW-0274">FAD</keyword>
<accession>A0A226DPV2</accession>
<dbReference type="Gene3D" id="3.30.465.10">
    <property type="match status" value="1"/>
</dbReference>
<evidence type="ECO:0000313" key="9">
    <source>
        <dbReference type="EMBL" id="OXA47048.1"/>
    </source>
</evidence>
<organism evidence="9 10">
    <name type="scientific">Folsomia candida</name>
    <name type="common">Springtail</name>
    <dbReference type="NCBI Taxonomy" id="158441"/>
    <lineage>
        <taxon>Eukaryota</taxon>
        <taxon>Metazoa</taxon>
        <taxon>Ecdysozoa</taxon>
        <taxon>Arthropoda</taxon>
        <taxon>Hexapoda</taxon>
        <taxon>Collembola</taxon>
        <taxon>Entomobryomorpha</taxon>
        <taxon>Isotomoidea</taxon>
        <taxon>Isotomidae</taxon>
        <taxon>Proisotominae</taxon>
        <taxon>Folsomia</taxon>
    </lineage>
</organism>
<protein>
    <submittedName>
        <fullName evidence="9">Putative FAD-linked oxidoreductase YgaK</fullName>
    </submittedName>
</protein>
<keyword evidence="7" id="KW-0576">Peroxisome</keyword>
<dbReference type="EMBL" id="LNIX01000014">
    <property type="protein sequence ID" value="OXA47048.1"/>
    <property type="molecule type" value="Genomic_DNA"/>
</dbReference>
<proteinExistence type="inferred from homology"/>
<dbReference type="GO" id="GO:0016491">
    <property type="term" value="F:oxidoreductase activity"/>
    <property type="evidence" value="ECO:0007669"/>
    <property type="project" value="UniProtKB-KW"/>
</dbReference>
<dbReference type="Proteomes" id="UP000198287">
    <property type="component" value="Unassembled WGS sequence"/>
</dbReference>
<keyword evidence="10" id="KW-1185">Reference proteome</keyword>
<dbReference type="UniPathway" id="UPA00991">
    <property type="reaction ID" value="UER00939"/>
</dbReference>
<dbReference type="Pfam" id="PF01565">
    <property type="entry name" value="FAD_binding_4"/>
    <property type="match status" value="1"/>
</dbReference>
<comment type="similarity">
    <text evidence="3">Belongs to the oxygen-dependent FAD-linked oxidoreductase family.</text>
</comment>
<dbReference type="PANTHER" id="PTHR42973:SF39">
    <property type="entry name" value="FAD-BINDING PCMH-TYPE DOMAIN-CONTAINING PROTEIN"/>
    <property type="match status" value="1"/>
</dbReference>
<dbReference type="InterPro" id="IPR006093">
    <property type="entry name" value="Oxy_OxRdtase_FAD_BS"/>
</dbReference>
<evidence type="ECO:0000256" key="1">
    <source>
        <dbReference type="ARBA" id="ARBA00001974"/>
    </source>
</evidence>
<dbReference type="InterPro" id="IPR050416">
    <property type="entry name" value="FAD-linked_Oxidoreductase"/>
</dbReference>
<evidence type="ECO:0000256" key="2">
    <source>
        <dbReference type="ARBA" id="ARBA00004275"/>
    </source>
</evidence>
<evidence type="ECO:0000256" key="4">
    <source>
        <dbReference type="ARBA" id="ARBA00022630"/>
    </source>
</evidence>
<evidence type="ECO:0000256" key="7">
    <source>
        <dbReference type="ARBA" id="ARBA00023140"/>
    </source>
</evidence>
<dbReference type="GO" id="GO:0071949">
    <property type="term" value="F:FAD binding"/>
    <property type="evidence" value="ECO:0007669"/>
    <property type="project" value="InterPro"/>
</dbReference>
<dbReference type="InterPro" id="IPR016169">
    <property type="entry name" value="FAD-bd_PCMH_sub2"/>
</dbReference>
<name>A0A226DPV2_FOLCA</name>
<gene>
    <name evidence="9" type="ORF">Fcan01_18183</name>
</gene>
<comment type="caution">
    <text evidence="9">The sequence shown here is derived from an EMBL/GenBank/DDBJ whole genome shotgun (WGS) entry which is preliminary data.</text>
</comment>
<dbReference type="InterPro" id="IPR006094">
    <property type="entry name" value="Oxid_FAD_bind_N"/>
</dbReference>
<sequence>MTTIAKRTATLGGNILEGGSANKYVASVMGASKNYGRFATHKFVPRVKKVERNFLGEYEKGRFLRHVRYRGLHVYARIHMALNLNEYRYRYPNSRSVSYNPRNFPQQGSRAYQPRGSLVGTSFNYSPLQACLSLGGSEPWTDLITPLSHPTYYATVNHQWNLRIEKVYPLAYFLPRTARDVQNIVRCGLAEQIPLIPNSGGHSYEALSFGNNDTLVVDLRLMDAVTLLDDGVTAHLEPGALLGPIYAKLWIAGKR</sequence>
<feature type="domain" description="FAD-binding PCMH-type" evidence="8">
    <location>
        <begin position="165"/>
        <end position="255"/>
    </location>
</feature>
<evidence type="ECO:0000256" key="6">
    <source>
        <dbReference type="ARBA" id="ARBA00023002"/>
    </source>
</evidence>
<dbReference type="AlphaFoldDB" id="A0A226DPV2"/>
<evidence type="ECO:0000313" key="10">
    <source>
        <dbReference type="Proteomes" id="UP000198287"/>
    </source>
</evidence>
<reference evidence="9 10" key="1">
    <citation type="submission" date="2015-12" db="EMBL/GenBank/DDBJ databases">
        <title>The genome of Folsomia candida.</title>
        <authorList>
            <person name="Faddeeva A."/>
            <person name="Derks M.F."/>
            <person name="Anvar Y."/>
            <person name="Smit S."/>
            <person name="Van Straalen N."/>
            <person name="Roelofs D."/>
        </authorList>
    </citation>
    <scope>NUCLEOTIDE SEQUENCE [LARGE SCALE GENOMIC DNA]</scope>
    <source>
        <strain evidence="9 10">VU population</strain>
        <tissue evidence="9">Whole body</tissue>
    </source>
</reference>
<dbReference type="SUPFAM" id="SSF56176">
    <property type="entry name" value="FAD-binding/transporter-associated domain-like"/>
    <property type="match status" value="1"/>
</dbReference>
<dbReference type="GO" id="GO:0005777">
    <property type="term" value="C:peroxisome"/>
    <property type="evidence" value="ECO:0007669"/>
    <property type="project" value="UniProtKB-SubCell"/>
</dbReference>
<evidence type="ECO:0000256" key="5">
    <source>
        <dbReference type="ARBA" id="ARBA00022827"/>
    </source>
</evidence>
<comment type="subcellular location">
    <subcellularLocation>
        <location evidence="2">Peroxisome</location>
    </subcellularLocation>
</comment>
<comment type="cofactor">
    <cofactor evidence="1">
        <name>FAD</name>
        <dbReference type="ChEBI" id="CHEBI:57692"/>
    </cofactor>
</comment>
<keyword evidence="4" id="KW-0285">Flavoprotein</keyword>
<evidence type="ECO:0000256" key="3">
    <source>
        <dbReference type="ARBA" id="ARBA00005466"/>
    </source>
</evidence>
<dbReference type="PROSITE" id="PS00862">
    <property type="entry name" value="OX2_COVAL_FAD"/>
    <property type="match status" value="1"/>
</dbReference>
<dbReference type="PROSITE" id="PS51387">
    <property type="entry name" value="FAD_PCMH"/>
    <property type="match status" value="1"/>
</dbReference>